<accession>A0A2A6CRK4</accession>
<evidence type="ECO:0000256" key="1">
    <source>
        <dbReference type="SAM" id="MobiDB-lite"/>
    </source>
</evidence>
<dbReference type="EnsemblMetazoa" id="PPA44683.1">
    <property type="protein sequence ID" value="PPA44683.1"/>
    <property type="gene ID" value="WBGene00283052"/>
</dbReference>
<feature type="region of interest" description="Disordered" evidence="1">
    <location>
        <begin position="37"/>
        <end position="108"/>
    </location>
</feature>
<name>A0A2A6CRK4_PRIPA</name>
<evidence type="ECO:0000313" key="2">
    <source>
        <dbReference type="EnsemblMetazoa" id="PPA44683.1"/>
    </source>
</evidence>
<gene>
    <name evidence="2" type="primary">WBGene00283052</name>
</gene>
<reference evidence="2" key="2">
    <citation type="submission" date="2022-06" db="UniProtKB">
        <authorList>
            <consortium name="EnsemblMetazoa"/>
        </authorList>
    </citation>
    <scope>IDENTIFICATION</scope>
    <source>
        <strain evidence="2">PS312</strain>
    </source>
</reference>
<sequence length="108" mass="11272">MNEAAKREEKGGNAAEIVICFPGDLMIRDRQKGPALIRMDENEAASYTPLSTPRQPTEFGDPHKNSVEEVEQIEGGGGEGGGGGGGEGGGEEGHYGSTTKDKLHIASC</sequence>
<keyword evidence="3" id="KW-1185">Reference proteome</keyword>
<accession>A0A8R1UZI8</accession>
<protein>
    <submittedName>
        <fullName evidence="2">Uncharacterized protein</fullName>
    </submittedName>
</protein>
<organism evidence="2 3">
    <name type="scientific">Pristionchus pacificus</name>
    <name type="common">Parasitic nematode worm</name>
    <dbReference type="NCBI Taxonomy" id="54126"/>
    <lineage>
        <taxon>Eukaryota</taxon>
        <taxon>Metazoa</taxon>
        <taxon>Ecdysozoa</taxon>
        <taxon>Nematoda</taxon>
        <taxon>Chromadorea</taxon>
        <taxon>Rhabditida</taxon>
        <taxon>Rhabditina</taxon>
        <taxon>Diplogasteromorpha</taxon>
        <taxon>Diplogasteroidea</taxon>
        <taxon>Neodiplogasteridae</taxon>
        <taxon>Pristionchus</taxon>
    </lineage>
</organism>
<dbReference type="Proteomes" id="UP000005239">
    <property type="component" value="Unassembled WGS sequence"/>
</dbReference>
<dbReference type="AlphaFoldDB" id="A0A2A6CRK4"/>
<proteinExistence type="predicted"/>
<feature type="compositionally biased region" description="Basic and acidic residues" evidence="1">
    <location>
        <begin position="91"/>
        <end position="108"/>
    </location>
</feature>
<reference evidence="3" key="1">
    <citation type="journal article" date="2008" name="Nat. Genet.">
        <title>The Pristionchus pacificus genome provides a unique perspective on nematode lifestyle and parasitism.</title>
        <authorList>
            <person name="Dieterich C."/>
            <person name="Clifton S.W."/>
            <person name="Schuster L.N."/>
            <person name="Chinwalla A."/>
            <person name="Delehaunty K."/>
            <person name="Dinkelacker I."/>
            <person name="Fulton L."/>
            <person name="Fulton R."/>
            <person name="Godfrey J."/>
            <person name="Minx P."/>
            <person name="Mitreva M."/>
            <person name="Roeseler W."/>
            <person name="Tian H."/>
            <person name="Witte H."/>
            <person name="Yang S.P."/>
            <person name="Wilson R.K."/>
            <person name="Sommer R.J."/>
        </authorList>
    </citation>
    <scope>NUCLEOTIDE SEQUENCE [LARGE SCALE GENOMIC DNA]</scope>
    <source>
        <strain evidence="3">PS312</strain>
    </source>
</reference>
<feature type="compositionally biased region" description="Gly residues" evidence="1">
    <location>
        <begin position="74"/>
        <end position="88"/>
    </location>
</feature>
<evidence type="ECO:0000313" key="3">
    <source>
        <dbReference type="Proteomes" id="UP000005239"/>
    </source>
</evidence>